<evidence type="ECO:0000313" key="2">
    <source>
        <dbReference type="Proteomes" id="UP000820977"/>
    </source>
</evidence>
<proteinExistence type="predicted"/>
<dbReference type="RefSeq" id="WP_172344205.1">
    <property type="nucleotide sequence ID" value="NZ_CATJFF010000016.1"/>
</dbReference>
<dbReference type="EMBL" id="JABKKJ010000004">
    <property type="protein sequence ID" value="NPE24710.1"/>
    <property type="molecule type" value="Genomic_DNA"/>
</dbReference>
<gene>
    <name evidence="1" type="ORF">HPS54_04115</name>
</gene>
<comment type="caution">
    <text evidence="1">The sequence shown here is derived from an EMBL/GenBank/DDBJ whole genome shotgun (WGS) entry which is preliminary data.</text>
</comment>
<reference evidence="1 2" key="1">
    <citation type="submission" date="2020-05" db="EMBL/GenBank/DDBJ databases">
        <title>Distinct polysaccharide utilization as determinants for interspecies competition between intestinal Prevotella spp.</title>
        <authorList>
            <person name="Galvez E.J.C."/>
            <person name="Iljazovic A."/>
            <person name="Strowig T."/>
        </authorList>
    </citation>
    <scope>NUCLEOTIDE SEQUENCE [LARGE SCALE GENOMIC DNA]</scope>
    <source>
        <strain evidence="1 2">PCHR</strain>
    </source>
</reference>
<evidence type="ECO:0000313" key="1">
    <source>
        <dbReference type="EMBL" id="NPE24710.1"/>
    </source>
</evidence>
<organism evidence="1 2">
    <name type="scientific">Xylanibacter caecicola</name>
    <dbReference type="NCBI Taxonomy" id="2736294"/>
    <lineage>
        <taxon>Bacteria</taxon>
        <taxon>Pseudomonadati</taxon>
        <taxon>Bacteroidota</taxon>
        <taxon>Bacteroidia</taxon>
        <taxon>Bacteroidales</taxon>
        <taxon>Prevotellaceae</taxon>
        <taxon>Xylanibacter</taxon>
    </lineage>
</organism>
<accession>A0ABX2B432</accession>
<name>A0ABX2B432_9BACT</name>
<protein>
    <submittedName>
        <fullName evidence="1">Uncharacterized protein</fullName>
    </submittedName>
</protein>
<dbReference type="Proteomes" id="UP000820977">
    <property type="component" value="Unassembled WGS sequence"/>
</dbReference>
<keyword evidence="2" id="KW-1185">Reference proteome</keyword>
<sequence>MEELEELVGQKVTYSSAGGLGSILLLTVENDNSIWTWGYWEIWREDELLGTAYDDNTPNTGKMAVATHQLLGKEVQYVRMDEARNLEVLFEDGLQLYVYVEEEGIEDPIEERWEYWIPRLDKVYVVMINKEIKIGKYYEYNESYETISEL</sequence>